<accession>A0A226X2Y2</accession>
<dbReference type="SUPFAM" id="SSF46689">
    <property type="entry name" value="Homeodomain-like"/>
    <property type="match status" value="1"/>
</dbReference>
<proteinExistence type="predicted"/>
<dbReference type="Proteomes" id="UP000214720">
    <property type="component" value="Unassembled WGS sequence"/>
</dbReference>
<dbReference type="InterPro" id="IPR009057">
    <property type="entry name" value="Homeodomain-like_sf"/>
</dbReference>
<evidence type="ECO:0000256" key="2">
    <source>
        <dbReference type="ARBA" id="ARBA00022840"/>
    </source>
</evidence>
<keyword evidence="4" id="KW-0238">DNA-binding</keyword>
<evidence type="ECO:0000259" key="6">
    <source>
        <dbReference type="PROSITE" id="PS50045"/>
    </source>
</evidence>
<comment type="caution">
    <text evidence="7">The sequence shown here is derived from an EMBL/GenBank/DDBJ whole genome shotgun (WGS) entry which is preliminary data.</text>
</comment>
<dbReference type="InterPro" id="IPR025662">
    <property type="entry name" value="Sigma_54_int_dom_ATP-bd_1"/>
</dbReference>
<dbReference type="InterPro" id="IPR029016">
    <property type="entry name" value="GAF-like_dom_sf"/>
</dbReference>
<keyword evidence="5" id="KW-0804">Transcription</keyword>
<dbReference type="Gene3D" id="1.10.10.60">
    <property type="entry name" value="Homeodomain-like"/>
    <property type="match status" value="1"/>
</dbReference>
<evidence type="ECO:0000256" key="1">
    <source>
        <dbReference type="ARBA" id="ARBA00022741"/>
    </source>
</evidence>
<dbReference type="Pfam" id="PF01590">
    <property type="entry name" value="GAF"/>
    <property type="match status" value="1"/>
</dbReference>
<dbReference type="InterPro" id="IPR003593">
    <property type="entry name" value="AAA+_ATPase"/>
</dbReference>
<dbReference type="AlphaFoldDB" id="A0A226X2Y2"/>
<sequence length="660" mass="71708">MNPVSIDRSSASSRSALLASDHAGRMEGLDIIRQSHERSRSFGLSDTMRPDYGVLGEADLRLKREQNRALSTHALPVIETLYGQIANTHSMVVLTDSEGLILHSLGDDDFLARADRVALRPGALWSEQQQGTNAIGTAIAAGDATMVLGDQHYLRANRFLACSSVPILDPFGALLGVLDVTGDCRGHSRHTMALAKMSAQMIENHLFTSAFPEALQIHFHGRPEFIGTLMEGIAAFRADGRFLSANRSAQFQFGLPLASLRAHTLSSLFNVSCGELFDRIRSGVGTPVERTISLCLHSGVNVFASADLRRSTAVALSTDSHDVIDVVARKRVPEPQPQLSGLRYLMTGDAQVAALVERVRKVIGKNIPILIGGETGTGKDVLASAVHRDSPRSDGPFVALNCASIPDTLIEAELFGYEEGAFTGASKRGACGKILQADGGTLFLDEIGDMPFSLQSRLLRVLQERMVTPLGSRRAVPVDFALICATNRNLRERVTAGEFREDLYYRINGLLVTLPPLRQRTDLAVTVEKILRAERATGVPIRVSPEVLAAFTRHPWPGNFRQLANVLRTACAMLDDDETCIGLDHLPQDFFDEERDAQNAQAVFSPSAKDSARLDDLALSAVAAALDTHSGNVSAAARMLGVSRNTLYRKMAALEQTRRR</sequence>
<dbReference type="RefSeq" id="WP_373452835.1">
    <property type="nucleotide sequence ID" value="NZ_MTHB01000096.1"/>
</dbReference>
<dbReference type="GO" id="GO:0043565">
    <property type="term" value="F:sequence-specific DNA binding"/>
    <property type="evidence" value="ECO:0007669"/>
    <property type="project" value="InterPro"/>
</dbReference>
<dbReference type="InterPro" id="IPR002197">
    <property type="entry name" value="HTH_Fis"/>
</dbReference>
<dbReference type="InterPro" id="IPR027417">
    <property type="entry name" value="P-loop_NTPase"/>
</dbReference>
<protein>
    <submittedName>
        <fullName evidence="7">Transcriptional activator of acetoin dehydrogenase operon AcoR</fullName>
    </submittedName>
</protein>
<dbReference type="FunFam" id="3.40.50.300:FF:000006">
    <property type="entry name" value="DNA-binding transcriptional regulator NtrC"/>
    <property type="match status" value="1"/>
</dbReference>
<evidence type="ECO:0000256" key="5">
    <source>
        <dbReference type="ARBA" id="ARBA00023163"/>
    </source>
</evidence>
<dbReference type="PROSITE" id="PS00675">
    <property type="entry name" value="SIGMA54_INTERACT_1"/>
    <property type="match status" value="1"/>
</dbReference>
<dbReference type="Pfam" id="PF02954">
    <property type="entry name" value="HTH_8"/>
    <property type="match status" value="1"/>
</dbReference>
<dbReference type="eggNOG" id="COG3284">
    <property type="taxonomic scope" value="Bacteria"/>
</dbReference>
<name>A0A226X2Y2_CABSO</name>
<keyword evidence="2" id="KW-0067">ATP-binding</keyword>
<dbReference type="Gene3D" id="3.40.50.300">
    <property type="entry name" value="P-loop containing nucleotide triphosphate hydrolases"/>
    <property type="match status" value="1"/>
</dbReference>
<keyword evidence="3" id="KW-0805">Transcription regulation</keyword>
<evidence type="ECO:0000256" key="3">
    <source>
        <dbReference type="ARBA" id="ARBA00023015"/>
    </source>
</evidence>
<keyword evidence="1" id="KW-0547">Nucleotide-binding</keyword>
<dbReference type="CDD" id="cd00009">
    <property type="entry name" value="AAA"/>
    <property type="match status" value="1"/>
</dbReference>
<dbReference type="SMART" id="SM00382">
    <property type="entry name" value="AAA"/>
    <property type="match status" value="1"/>
</dbReference>
<evidence type="ECO:0000313" key="8">
    <source>
        <dbReference type="Proteomes" id="UP000214720"/>
    </source>
</evidence>
<dbReference type="PRINTS" id="PR01590">
    <property type="entry name" value="HTHFIS"/>
</dbReference>
<dbReference type="PANTHER" id="PTHR32071">
    <property type="entry name" value="TRANSCRIPTIONAL REGULATORY PROTEIN"/>
    <property type="match status" value="1"/>
</dbReference>
<dbReference type="EMBL" id="MTHB01000096">
    <property type="protein sequence ID" value="OXC77713.1"/>
    <property type="molecule type" value="Genomic_DNA"/>
</dbReference>
<dbReference type="Gene3D" id="1.10.8.60">
    <property type="match status" value="1"/>
</dbReference>
<dbReference type="InterPro" id="IPR058031">
    <property type="entry name" value="AAA_lid_NorR"/>
</dbReference>
<dbReference type="InterPro" id="IPR002078">
    <property type="entry name" value="Sigma_54_int"/>
</dbReference>
<dbReference type="PROSITE" id="PS50045">
    <property type="entry name" value="SIGMA54_INTERACT_4"/>
    <property type="match status" value="1"/>
</dbReference>
<dbReference type="Gene3D" id="3.30.450.40">
    <property type="match status" value="1"/>
</dbReference>
<dbReference type="SUPFAM" id="SSF55781">
    <property type="entry name" value="GAF domain-like"/>
    <property type="match status" value="1"/>
</dbReference>
<dbReference type="Pfam" id="PF25601">
    <property type="entry name" value="AAA_lid_14"/>
    <property type="match status" value="1"/>
</dbReference>
<dbReference type="SUPFAM" id="SSF52540">
    <property type="entry name" value="P-loop containing nucleoside triphosphate hydrolases"/>
    <property type="match status" value="1"/>
</dbReference>
<dbReference type="PROSITE" id="PS00676">
    <property type="entry name" value="SIGMA54_INTERACT_2"/>
    <property type="match status" value="1"/>
</dbReference>
<feature type="domain" description="Sigma-54 factor interaction" evidence="6">
    <location>
        <begin position="345"/>
        <end position="572"/>
    </location>
</feature>
<dbReference type="GO" id="GO:0005524">
    <property type="term" value="F:ATP binding"/>
    <property type="evidence" value="ECO:0007669"/>
    <property type="project" value="UniProtKB-KW"/>
</dbReference>
<organism evidence="7 8">
    <name type="scientific">Caballeronia sordidicola</name>
    <name type="common">Burkholderia sordidicola</name>
    <dbReference type="NCBI Taxonomy" id="196367"/>
    <lineage>
        <taxon>Bacteria</taxon>
        <taxon>Pseudomonadati</taxon>
        <taxon>Pseudomonadota</taxon>
        <taxon>Betaproteobacteria</taxon>
        <taxon>Burkholderiales</taxon>
        <taxon>Burkholderiaceae</taxon>
        <taxon>Caballeronia</taxon>
    </lineage>
</organism>
<dbReference type="GO" id="GO:0006355">
    <property type="term" value="P:regulation of DNA-templated transcription"/>
    <property type="evidence" value="ECO:0007669"/>
    <property type="project" value="InterPro"/>
</dbReference>
<evidence type="ECO:0000313" key="7">
    <source>
        <dbReference type="EMBL" id="OXC77713.1"/>
    </source>
</evidence>
<gene>
    <name evidence="7" type="ORF">BSU04_15855</name>
</gene>
<evidence type="ECO:0000256" key="4">
    <source>
        <dbReference type="ARBA" id="ARBA00023125"/>
    </source>
</evidence>
<dbReference type="InterPro" id="IPR003018">
    <property type="entry name" value="GAF"/>
</dbReference>
<dbReference type="InterPro" id="IPR025943">
    <property type="entry name" value="Sigma_54_int_dom_ATP-bd_2"/>
</dbReference>
<dbReference type="PANTHER" id="PTHR32071:SF77">
    <property type="entry name" value="TRANSCRIPTIONAL REGULATORY PROTEIN"/>
    <property type="match status" value="1"/>
</dbReference>
<dbReference type="Pfam" id="PF00158">
    <property type="entry name" value="Sigma54_activat"/>
    <property type="match status" value="1"/>
</dbReference>
<reference evidence="8" key="1">
    <citation type="submission" date="2017-01" db="EMBL/GenBank/DDBJ databases">
        <title>Genome Analysis of Deinococcus marmoris KOPRI26562.</title>
        <authorList>
            <person name="Kim J.H."/>
            <person name="Oh H.-M."/>
        </authorList>
    </citation>
    <scope>NUCLEOTIDE SEQUENCE [LARGE SCALE GENOMIC DNA]</scope>
    <source>
        <strain evidence="8">PAMC 26633</strain>
    </source>
</reference>